<dbReference type="Pfam" id="PF02687">
    <property type="entry name" value="FtsX"/>
    <property type="match status" value="1"/>
</dbReference>
<dbReference type="PANTHER" id="PTHR46795">
    <property type="entry name" value="ABC TRANSPORTER PERMEASE-RELATED-RELATED"/>
    <property type="match status" value="1"/>
</dbReference>
<evidence type="ECO:0000313" key="8">
    <source>
        <dbReference type="EMBL" id="RRK30320.1"/>
    </source>
</evidence>
<organism evidence="8 9">
    <name type="scientific">Schaedlerella arabinosiphila</name>
    <dbReference type="NCBI Taxonomy" id="2044587"/>
    <lineage>
        <taxon>Bacteria</taxon>
        <taxon>Bacillati</taxon>
        <taxon>Bacillota</taxon>
        <taxon>Clostridia</taxon>
        <taxon>Lachnospirales</taxon>
        <taxon>Lachnospiraceae</taxon>
        <taxon>Schaedlerella</taxon>
    </lineage>
</organism>
<feature type="transmembrane region" description="Helical" evidence="6">
    <location>
        <begin position="372"/>
        <end position="393"/>
    </location>
</feature>
<feature type="transmembrane region" description="Helical" evidence="6">
    <location>
        <begin position="91"/>
        <end position="124"/>
    </location>
</feature>
<keyword evidence="2" id="KW-1003">Cell membrane</keyword>
<evidence type="ECO:0000256" key="4">
    <source>
        <dbReference type="ARBA" id="ARBA00022989"/>
    </source>
</evidence>
<reference evidence="8" key="1">
    <citation type="submission" date="2018-10" db="EMBL/GenBank/DDBJ databases">
        <title>Schaedlerella arabinophila gen. nov. sp. nov., isolated from the mouse intestinal tract and comparative analysis with the genome of the closely related altered Schaedler flora strain ASF502.</title>
        <authorList>
            <person name="Miyake S."/>
            <person name="Soh M."/>
            <person name="Seedorf H."/>
        </authorList>
    </citation>
    <scope>NUCLEOTIDE SEQUENCE [LARGE SCALE GENOMIC DNA]</scope>
    <source>
        <strain evidence="8">DSM 106076</strain>
    </source>
</reference>
<feature type="transmembrane region" description="Helical" evidence="6">
    <location>
        <begin position="221"/>
        <end position="249"/>
    </location>
</feature>
<comment type="caution">
    <text evidence="8">The sequence shown here is derived from an EMBL/GenBank/DDBJ whole genome shotgun (WGS) entry which is preliminary data.</text>
</comment>
<dbReference type="GO" id="GO:0005886">
    <property type="term" value="C:plasma membrane"/>
    <property type="evidence" value="ECO:0007669"/>
    <property type="project" value="UniProtKB-SubCell"/>
</dbReference>
<dbReference type="InterPro" id="IPR003838">
    <property type="entry name" value="ABC3_permease_C"/>
</dbReference>
<protein>
    <submittedName>
        <fullName evidence="8">FtsX-like permease family protein</fullName>
    </submittedName>
</protein>
<dbReference type="InterPro" id="IPR052536">
    <property type="entry name" value="ABC-4_Integral_Memb_Prot"/>
</dbReference>
<evidence type="ECO:0000256" key="3">
    <source>
        <dbReference type="ARBA" id="ARBA00022692"/>
    </source>
</evidence>
<feature type="transmembrane region" description="Helical" evidence="6">
    <location>
        <begin position="46"/>
        <end position="70"/>
    </location>
</feature>
<evidence type="ECO:0000256" key="2">
    <source>
        <dbReference type="ARBA" id="ARBA00022475"/>
    </source>
</evidence>
<proteinExistence type="predicted"/>
<evidence type="ECO:0000256" key="5">
    <source>
        <dbReference type="ARBA" id="ARBA00023136"/>
    </source>
</evidence>
<feature type="transmembrane region" description="Helical" evidence="6">
    <location>
        <begin position="277"/>
        <end position="295"/>
    </location>
</feature>
<dbReference type="AlphaFoldDB" id="A0A3R8R1R9"/>
<dbReference type="RefSeq" id="WP_125126160.1">
    <property type="nucleotide sequence ID" value="NZ_RHJS01000002.1"/>
</dbReference>
<keyword evidence="5 6" id="KW-0472">Membrane</keyword>
<feature type="transmembrane region" description="Helical" evidence="6">
    <location>
        <begin position="194"/>
        <end position="215"/>
    </location>
</feature>
<evidence type="ECO:0000259" key="7">
    <source>
        <dbReference type="Pfam" id="PF02687"/>
    </source>
</evidence>
<gene>
    <name evidence="8" type="ORF">EBB54_02210</name>
</gene>
<accession>A0A3R8R1R9</accession>
<feature type="domain" description="ABC3 transporter permease C-terminal" evidence="7">
    <location>
        <begin position="51"/>
        <end position="129"/>
    </location>
</feature>
<keyword evidence="9" id="KW-1185">Reference proteome</keyword>
<evidence type="ECO:0000256" key="1">
    <source>
        <dbReference type="ARBA" id="ARBA00004651"/>
    </source>
</evidence>
<comment type="subcellular location">
    <subcellularLocation>
        <location evidence="1">Cell membrane</location>
        <topology evidence="1">Multi-pass membrane protein</topology>
    </subcellularLocation>
</comment>
<name>A0A3R8R1R9_9FIRM</name>
<feature type="transmembrane region" description="Helical" evidence="6">
    <location>
        <begin position="315"/>
        <end position="335"/>
    </location>
</feature>
<dbReference type="EMBL" id="RHJS01000002">
    <property type="protein sequence ID" value="RRK30320.1"/>
    <property type="molecule type" value="Genomic_DNA"/>
</dbReference>
<dbReference type="Proteomes" id="UP000274920">
    <property type="component" value="Unassembled WGS sequence"/>
</dbReference>
<keyword evidence="4 6" id="KW-1133">Transmembrane helix</keyword>
<feature type="transmembrane region" description="Helical" evidence="6">
    <location>
        <begin position="413"/>
        <end position="434"/>
    </location>
</feature>
<feature type="transmembrane region" description="Helical" evidence="6">
    <location>
        <begin position="144"/>
        <end position="164"/>
    </location>
</feature>
<keyword evidence="3 6" id="KW-0812">Transmembrane</keyword>
<evidence type="ECO:0000256" key="6">
    <source>
        <dbReference type="SAM" id="Phobius"/>
    </source>
</evidence>
<feature type="transmembrane region" description="Helical" evidence="6">
    <location>
        <begin position="17"/>
        <end position="40"/>
    </location>
</feature>
<evidence type="ECO:0000313" key="9">
    <source>
        <dbReference type="Proteomes" id="UP000274920"/>
    </source>
</evidence>
<sequence>MYARLAIRSAKRSWVDYLLYIAAMVILLAVTEVSGCIAVMGKTAGFQAASLPVLIAVILIALVGYINAFMLKQRARELANYLLLGMEKNRLSLLFLAEFLLIGCFCFLAGTAAGFALCRALVLPALDRGMDYLKMTPSALYARSLPHTFFYFCLVEAVCAFQLYGRIRRLQIRELMYEKKRNQTMSRTYNPKKWGLVFLAGFGCLAAAVWGIAFLPEHSAGFLISVAAIPLFITVFAFYQWLFGFLYALRREKSASLYQTNRLYILAEITSDFQTHAILNTVFCLCFLFSAMSFIVGRFMLRPELALFERSVQQWMGLVQVSLCVVFLVIYFSMLSLQQLIQIRQEAESLRILYYIGRSALQLRHLSMQQTAVRLSLPLLIALPVFVPCVPLLNRKLNCLLPGTLHNILFRFTGEYLLCTFLFYTCYFLAVYLMSRRYME</sequence>